<name>A0A098LKQ1_9BACT</name>
<gene>
    <name evidence="1" type="ORF">MYP_4147</name>
</gene>
<evidence type="ECO:0000313" key="1">
    <source>
        <dbReference type="EMBL" id="GAL86917.1"/>
    </source>
</evidence>
<sequence>MENPEYFEEPESEDLGDIEDSKFGRKRQNLEMLPIQELRKRAELRKIKDFESLNKQKLIEALHKYDESKQKR</sequence>
<evidence type="ECO:0008006" key="3">
    <source>
        <dbReference type="Google" id="ProtNLM"/>
    </source>
</evidence>
<dbReference type="eggNOG" id="ENOG502ZGIP">
    <property type="taxonomic scope" value="Bacteria"/>
</dbReference>
<dbReference type="RefSeq" id="WP_045467505.1">
    <property type="nucleotide sequence ID" value="NZ_BBLT01000010.1"/>
</dbReference>
<dbReference type="STRING" id="153721.MYP_4147"/>
<keyword evidence="2" id="KW-1185">Reference proteome</keyword>
<comment type="caution">
    <text evidence="1">The sequence shown here is derived from an EMBL/GenBank/DDBJ whole genome shotgun (WGS) entry which is preliminary data.</text>
</comment>
<reference evidence="1 2" key="1">
    <citation type="submission" date="2014-09" db="EMBL/GenBank/DDBJ databases">
        <title>Sporocytophaga myxococcoides PG-01 genome sequencing.</title>
        <authorList>
            <person name="Liu L."/>
            <person name="Gao P.J."/>
            <person name="Chen G.J."/>
            <person name="Wang L.S."/>
        </authorList>
    </citation>
    <scope>NUCLEOTIDE SEQUENCE [LARGE SCALE GENOMIC DNA]</scope>
    <source>
        <strain evidence="1 2">PG-01</strain>
    </source>
</reference>
<evidence type="ECO:0000313" key="2">
    <source>
        <dbReference type="Proteomes" id="UP000030185"/>
    </source>
</evidence>
<dbReference type="OrthoDB" id="982728at2"/>
<organism evidence="1 2">
    <name type="scientific">Sporocytophaga myxococcoides</name>
    <dbReference type="NCBI Taxonomy" id="153721"/>
    <lineage>
        <taxon>Bacteria</taxon>
        <taxon>Pseudomonadati</taxon>
        <taxon>Bacteroidota</taxon>
        <taxon>Cytophagia</taxon>
        <taxon>Cytophagales</taxon>
        <taxon>Cytophagaceae</taxon>
        <taxon>Sporocytophaga</taxon>
    </lineage>
</organism>
<accession>A0A098LKQ1</accession>
<proteinExistence type="predicted"/>
<protein>
    <recommendedName>
        <fullName evidence="3">Rho termination factor N-terminal domain-containing protein</fullName>
    </recommendedName>
</protein>
<dbReference type="EMBL" id="BBLT01000010">
    <property type="protein sequence ID" value="GAL86917.1"/>
    <property type="molecule type" value="Genomic_DNA"/>
</dbReference>
<dbReference type="AlphaFoldDB" id="A0A098LKQ1"/>
<dbReference type="Proteomes" id="UP000030185">
    <property type="component" value="Unassembled WGS sequence"/>
</dbReference>